<sequence length="271" mass="29387">MRGNRLGHNLVVYFVKEQAQAQGASQQGGAETEERTRDRVLQGVLAHGPVSAADLGRHLGLTPAAIRRHLEALEKDQLIEITMVRKQGAGAGRPARRYVIAPQGHARLGNDYLDIAIDSLKTLRGAMGHDALEEFAHRRFKDMEERYRPIVDAAGPDISDRAKALGDAMTRDGFVASTSVMAMGEAAKTVELPEHLLSSIQLCQGHCPVRDLAEEFPEFCDEETRVIASLLGVDVRRLSTMAGGAHVCTTHIPLARGTHQATASSRGSDTQ</sequence>
<dbReference type="EMBL" id="WOGT01000001">
    <property type="protein sequence ID" value="MUN54293.1"/>
    <property type="molecule type" value="Genomic_DNA"/>
</dbReference>
<dbReference type="InterPro" id="IPR013196">
    <property type="entry name" value="HTH_11"/>
</dbReference>
<dbReference type="OrthoDB" id="3375207at2"/>
<dbReference type="CDD" id="cd00090">
    <property type="entry name" value="HTH_ARSR"/>
    <property type="match status" value="1"/>
</dbReference>
<protein>
    <submittedName>
        <fullName evidence="2">HTH domain-containing protein</fullName>
    </submittedName>
</protein>
<accession>A0A7K1LGU1</accession>
<evidence type="ECO:0000313" key="3">
    <source>
        <dbReference type="Proteomes" id="UP000462152"/>
    </source>
</evidence>
<organism evidence="2 3">
    <name type="scientific">Rothia koreensis</name>
    <dbReference type="NCBI Taxonomy" id="592378"/>
    <lineage>
        <taxon>Bacteria</taxon>
        <taxon>Bacillati</taxon>
        <taxon>Actinomycetota</taxon>
        <taxon>Actinomycetes</taxon>
        <taxon>Micrococcales</taxon>
        <taxon>Micrococcaceae</taxon>
        <taxon>Rothia</taxon>
    </lineage>
</organism>
<dbReference type="SUPFAM" id="SSF46785">
    <property type="entry name" value="Winged helix' DNA-binding domain"/>
    <property type="match status" value="1"/>
</dbReference>
<reference evidence="2 3" key="1">
    <citation type="submission" date="2019-12" db="EMBL/GenBank/DDBJ databases">
        <authorList>
            <person name="Li J."/>
            <person name="Shi Y."/>
            <person name="Xu G."/>
            <person name="Xiao D."/>
            <person name="Ran X."/>
        </authorList>
    </citation>
    <scope>NUCLEOTIDE SEQUENCE [LARGE SCALE GENOMIC DNA]</scope>
    <source>
        <strain evidence="2 3">JCM 15915</strain>
    </source>
</reference>
<feature type="domain" description="Helix-turn-helix type 11" evidence="1">
    <location>
        <begin position="45"/>
        <end position="88"/>
    </location>
</feature>
<dbReference type="InterPro" id="IPR011991">
    <property type="entry name" value="ArsR-like_HTH"/>
</dbReference>
<name>A0A7K1LGU1_9MICC</name>
<dbReference type="Proteomes" id="UP000462152">
    <property type="component" value="Unassembled WGS sequence"/>
</dbReference>
<comment type="caution">
    <text evidence="2">The sequence shown here is derived from an EMBL/GenBank/DDBJ whole genome shotgun (WGS) entry which is preliminary data.</text>
</comment>
<dbReference type="InterPro" id="IPR036388">
    <property type="entry name" value="WH-like_DNA-bd_sf"/>
</dbReference>
<gene>
    <name evidence="2" type="ORF">GMA10_03525</name>
</gene>
<dbReference type="Pfam" id="PF08279">
    <property type="entry name" value="HTH_11"/>
    <property type="match status" value="1"/>
</dbReference>
<keyword evidence="3" id="KW-1185">Reference proteome</keyword>
<dbReference type="Gene3D" id="1.10.10.10">
    <property type="entry name" value="Winged helix-like DNA-binding domain superfamily/Winged helix DNA-binding domain"/>
    <property type="match status" value="1"/>
</dbReference>
<proteinExistence type="predicted"/>
<evidence type="ECO:0000259" key="1">
    <source>
        <dbReference type="Pfam" id="PF08279"/>
    </source>
</evidence>
<evidence type="ECO:0000313" key="2">
    <source>
        <dbReference type="EMBL" id="MUN54293.1"/>
    </source>
</evidence>
<dbReference type="InterPro" id="IPR036390">
    <property type="entry name" value="WH_DNA-bd_sf"/>
</dbReference>
<dbReference type="AlphaFoldDB" id="A0A7K1LGU1"/>